<dbReference type="GO" id="GO:0005324">
    <property type="term" value="F:long-chain fatty acid transmembrane transporter activity"/>
    <property type="evidence" value="ECO:0007669"/>
    <property type="project" value="TreeGrafter"/>
</dbReference>
<comment type="catalytic activity">
    <reaction evidence="9">
        <text>tetracosanoate + ATP + CoA = tetracosanoyl-CoA + AMP + diphosphate</text>
        <dbReference type="Rhea" id="RHEA:33639"/>
        <dbReference type="ChEBI" id="CHEBI:30616"/>
        <dbReference type="ChEBI" id="CHEBI:31014"/>
        <dbReference type="ChEBI" id="CHEBI:33019"/>
        <dbReference type="ChEBI" id="CHEBI:57287"/>
        <dbReference type="ChEBI" id="CHEBI:65052"/>
        <dbReference type="ChEBI" id="CHEBI:456215"/>
    </reaction>
    <physiologicalReaction direction="left-to-right" evidence="9">
        <dbReference type="Rhea" id="RHEA:33640"/>
    </physiologicalReaction>
</comment>
<evidence type="ECO:0000256" key="1">
    <source>
        <dbReference type="ARBA" id="ARBA00006432"/>
    </source>
</evidence>
<dbReference type="GO" id="GO:0005886">
    <property type="term" value="C:plasma membrane"/>
    <property type="evidence" value="ECO:0007669"/>
    <property type="project" value="TreeGrafter"/>
</dbReference>
<reference evidence="13" key="3">
    <citation type="submission" date="2025-09" db="UniProtKB">
        <authorList>
            <consortium name="Ensembl"/>
        </authorList>
    </citation>
    <scope>IDENTIFICATION</scope>
</reference>
<evidence type="ECO:0000259" key="11">
    <source>
        <dbReference type="Pfam" id="PF00501"/>
    </source>
</evidence>
<reference evidence="13" key="1">
    <citation type="submission" date="2021-04" db="EMBL/GenBank/DDBJ databases">
        <authorList>
            <consortium name="Wellcome Sanger Institute Data Sharing"/>
        </authorList>
    </citation>
    <scope>NUCLEOTIDE SEQUENCE [LARGE SCALE GENOMIC DNA]</scope>
</reference>
<evidence type="ECO:0000256" key="2">
    <source>
        <dbReference type="ARBA" id="ARBA00022598"/>
    </source>
</evidence>
<evidence type="ECO:0000256" key="4">
    <source>
        <dbReference type="ARBA" id="ARBA00023055"/>
    </source>
</evidence>
<evidence type="ECO:0000256" key="5">
    <source>
        <dbReference type="ARBA" id="ARBA00023098"/>
    </source>
</evidence>
<feature type="domain" description="AMP-dependent synthetase/ligase" evidence="11">
    <location>
        <begin position="75"/>
        <end position="254"/>
    </location>
</feature>
<evidence type="ECO:0000256" key="3">
    <source>
        <dbReference type="ARBA" id="ARBA00022832"/>
    </source>
</evidence>
<evidence type="ECO:0000259" key="12">
    <source>
        <dbReference type="Pfam" id="PF13193"/>
    </source>
</evidence>
<dbReference type="Ensembl" id="ENSSAUT00010058444.1">
    <property type="protein sequence ID" value="ENSSAUP00010055628.1"/>
    <property type="gene ID" value="ENSSAUG00010022708.1"/>
</dbReference>
<dbReference type="PANTHER" id="PTHR43107">
    <property type="entry name" value="LONG-CHAIN FATTY ACID TRANSPORT PROTEIN"/>
    <property type="match status" value="1"/>
</dbReference>
<organism evidence="13 14">
    <name type="scientific">Sparus aurata</name>
    <name type="common">Gilthead sea bream</name>
    <dbReference type="NCBI Taxonomy" id="8175"/>
    <lineage>
        <taxon>Eukaryota</taxon>
        <taxon>Metazoa</taxon>
        <taxon>Chordata</taxon>
        <taxon>Craniata</taxon>
        <taxon>Vertebrata</taxon>
        <taxon>Euteleostomi</taxon>
        <taxon>Actinopterygii</taxon>
        <taxon>Neopterygii</taxon>
        <taxon>Teleostei</taxon>
        <taxon>Neoteleostei</taxon>
        <taxon>Acanthomorphata</taxon>
        <taxon>Eupercaria</taxon>
        <taxon>Spariformes</taxon>
        <taxon>Sparidae</taxon>
        <taxon>Sparus</taxon>
    </lineage>
</organism>
<keyword evidence="4" id="KW-0813">Transport</keyword>
<keyword evidence="3" id="KW-0276">Fatty acid metabolism</keyword>
<dbReference type="Gene3D" id="3.40.50.12780">
    <property type="entry name" value="N-terminal domain of ligase-like"/>
    <property type="match status" value="1"/>
</dbReference>
<dbReference type="AlphaFoldDB" id="A0A671XWR5"/>
<evidence type="ECO:0000313" key="13">
    <source>
        <dbReference type="Ensembl" id="ENSSAUP00010055628.1"/>
    </source>
</evidence>
<comment type="similarity">
    <text evidence="1">Belongs to the ATP-dependent AMP-binding enzyme family.</text>
</comment>
<dbReference type="InterPro" id="IPR045851">
    <property type="entry name" value="AMP-bd_C_sf"/>
</dbReference>
<keyword evidence="5" id="KW-0443">Lipid metabolism</keyword>
<evidence type="ECO:0000313" key="14">
    <source>
        <dbReference type="Proteomes" id="UP000472265"/>
    </source>
</evidence>
<dbReference type="InterPro" id="IPR042099">
    <property type="entry name" value="ANL_N_sf"/>
</dbReference>
<reference evidence="13" key="2">
    <citation type="submission" date="2025-08" db="UniProtKB">
        <authorList>
            <consortium name="Ensembl"/>
        </authorList>
    </citation>
    <scope>IDENTIFICATION</scope>
</reference>
<dbReference type="PANTHER" id="PTHR43107:SF4">
    <property type="entry name" value="LONG-CHAIN FATTY ACID TRANSPORT PROTEIN 2"/>
    <property type="match status" value="1"/>
</dbReference>
<dbReference type="InterPro" id="IPR025110">
    <property type="entry name" value="AMP-bd_C"/>
</dbReference>
<feature type="domain" description="AMP-binding enzyme C-terminal" evidence="12">
    <location>
        <begin position="381"/>
        <end position="453"/>
    </location>
</feature>
<dbReference type="InterPro" id="IPR000873">
    <property type="entry name" value="AMP-dep_synth/lig_dom"/>
</dbReference>
<dbReference type="GO" id="GO:0044539">
    <property type="term" value="P:long-chain fatty acid import into cell"/>
    <property type="evidence" value="ECO:0007669"/>
    <property type="project" value="TreeGrafter"/>
</dbReference>
<evidence type="ECO:0000256" key="10">
    <source>
        <dbReference type="SAM" id="Phobius"/>
    </source>
</evidence>
<evidence type="ECO:0000256" key="8">
    <source>
        <dbReference type="ARBA" id="ARBA00041297"/>
    </source>
</evidence>
<comment type="catalytic activity">
    <reaction evidence="7">
        <text>a very long-chain fatty acid + ATP + CoA = a very long-chain fatty acyl-CoA + AMP + diphosphate</text>
        <dbReference type="Rhea" id="RHEA:54536"/>
        <dbReference type="ChEBI" id="CHEBI:30616"/>
        <dbReference type="ChEBI" id="CHEBI:33019"/>
        <dbReference type="ChEBI" id="CHEBI:57287"/>
        <dbReference type="ChEBI" id="CHEBI:58950"/>
        <dbReference type="ChEBI" id="CHEBI:138261"/>
        <dbReference type="ChEBI" id="CHEBI:456215"/>
    </reaction>
    <physiologicalReaction direction="left-to-right" evidence="7">
        <dbReference type="Rhea" id="RHEA:54537"/>
    </physiologicalReaction>
</comment>
<sequence>SSSFSPSSFFLLFFILLFFFLFFILFFFLFLFFFFLFFILHLRGAVEEVLPTLKEQGIRVFLLTEHCDVDGIESLTDKIQQASDQPLSPQLRANIHIKSPALYIYTSGTTGLPKAAVINHERLWMATFLQSLAGVRSDDVIYIFLPLYHSSGFLMGLCGAINQGVTIVLRRKFSASNFWNDCRKYNVTVIQYIGEIIRYLCNTPKRDNDRDHKVRLALGNGMRADAWAEFLQRFGDIRVCECYGATEGNMGFVNHIGKIGAIGKEHFLVKMTTPYALIRYDTEKEEPVKNSKGFCIEVPRGETGLLVAKIGARTPFVGYAKNKQQTQRKMLNDVFVKGDHYFNSGDLLRIDDEGFIYFQDRIGDTFRWKGENVATTEVADHLLMLDWVEEANVYGVKVPGHEGRIGMAAIKLNENMDFDGKAAYQHVKNYLPSYARPRFIRIQDDLVVTGTFKQMKVKLGEEGFNPSVIKDPLFYLEDNKGYVPMTPEIFSSIAEGKAKL</sequence>
<accession>A0A671XWR5</accession>
<protein>
    <recommendedName>
        <fullName evidence="6">long-chain-fatty-acid--CoA ligase</fullName>
        <ecNumber evidence="6">6.2.1.3</ecNumber>
    </recommendedName>
    <alternativeName>
        <fullName evidence="8">Long-chain-fatty-acid--CoA ligase</fullName>
    </alternativeName>
</protein>
<dbReference type="Proteomes" id="UP000472265">
    <property type="component" value="Chromosome 4"/>
</dbReference>
<dbReference type="Pfam" id="PF00501">
    <property type="entry name" value="AMP-binding"/>
    <property type="match status" value="1"/>
</dbReference>
<dbReference type="SUPFAM" id="SSF56801">
    <property type="entry name" value="Acetyl-CoA synthetase-like"/>
    <property type="match status" value="1"/>
</dbReference>
<keyword evidence="14" id="KW-1185">Reference proteome</keyword>
<keyword evidence="4" id="KW-0445">Lipid transport</keyword>
<dbReference type="GeneTree" id="ENSGT00940000164068"/>
<proteinExistence type="inferred from homology"/>
<dbReference type="GO" id="GO:0004467">
    <property type="term" value="F:long-chain fatty acid-CoA ligase activity"/>
    <property type="evidence" value="ECO:0007669"/>
    <property type="project" value="UniProtKB-EC"/>
</dbReference>
<evidence type="ECO:0000256" key="6">
    <source>
        <dbReference type="ARBA" id="ARBA00026121"/>
    </source>
</evidence>
<dbReference type="Pfam" id="PF13193">
    <property type="entry name" value="AMP-binding_C"/>
    <property type="match status" value="1"/>
</dbReference>
<evidence type="ECO:0000256" key="9">
    <source>
        <dbReference type="ARBA" id="ARBA00048666"/>
    </source>
</evidence>
<keyword evidence="10" id="KW-1133">Transmembrane helix</keyword>
<dbReference type="EC" id="6.2.1.3" evidence="6"/>
<name>A0A671XWR5_SPAAU</name>
<keyword evidence="10" id="KW-0472">Membrane</keyword>
<keyword evidence="10" id="KW-0812">Transmembrane</keyword>
<keyword evidence="2" id="KW-0436">Ligase</keyword>
<gene>
    <name evidence="13" type="primary">LOC115579707</name>
</gene>
<feature type="transmembrane region" description="Helical" evidence="10">
    <location>
        <begin position="12"/>
        <end position="40"/>
    </location>
</feature>
<dbReference type="FunFam" id="3.30.300.30:FF:000002">
    <property type="entry name" value="Long-chain fatty acid transport protein 1"/>
    <property type="match status" value="1"/>
</dbReference>
<dbReference type="InterPro" id="IPR020845">
    <property type="entry name" value="AMP-binding_CS"/>
</dbReference>
<dbReference type="Gene3D" id="3.30.300.30">
    <property type="match status" value="1"/>
</dbReference>
<dbReference type="GO" id="GO:0005789">
    <property type="term" value="C:endoplasmic reticulum membrane"/>
    <property type="evidence" value="ECO:0007669"/>
    <property type="project" value="TreeGrafter"/>
</dbReference>
<dbReference type="PROSITE" id="PS00455">
    <property type="entry name" value="AMP_BINDING"/>
    <property type="match status" value="1"/>
</dbReference>
<evidence type="ECO:0000256" key="7">
    <source>
        <dbReference type="ARBA" id="ARBA00036527"/>
    </source>
</evidence>